<evidence type="ECO:0000313" key="1">
    <source>
        <dbReference type="EMBL" id="MBD2859301.1"/>
    </source>
</evidence>
<dbReference type="EMBL" id="JACXLD010000005">
    <property type="protein sequence ID" value="MBD2859301.1"/>
    <property type="molecule type" value="Genomic_DNA"/>
</dbReference>
<evidence type="ECO:0000313" key="2">
    <source>
        <dbReference type="Proteomes" id="UP000610558"/>
    </source>
</evidence>
<sequence length="97" mass="11089">MAGTVKTTSCRARMPLWHPVKLAAEGYRQQSSRNNNQYATEGKCVLQKSEMSPTHLAYIAKTLFAGRRQRVEATPESEAQFYEKSRQTVHRKDCLEV</sequence>
<name>A0A927C480_9GAMM</name>
<accession>A0A927C480</accession>
<organism evidence="1 2">
    <name type="scientific">Spongiibacter pelagi</name>
    <dbReference type="NCBI Taxonomy" id="2760804"/>
    <lineage>
        <taxon>Bacteria</taxon>
        <taxon>Pseudomonadati</taxon>
        <taxon>Pseudomonadota</taxon>
        <taxon>Gammaproteobacteria</taxon>
        <taxon>Cellvibrionales</taxon>
        <taxon>Spongiibacteraceae</taxon>
        <taxon>Spongiibacter</taxon>
    </lineage>
</organism>
<dbReference type="Proteomes" id="UP000610558">
    <property type="component" value="Unassembled WGS sequence"/>
</dbReference>
<gene>
    <name evidence="1" type="ORF">IB286_09800</name>
</gene>
<reference evidence="1" key="1">
    <citation type="submission" date="2020-09" db="EMBL/GenBank/DDBJ databases">
        <authorList>
            <person name="Yoon J.-W."/>
        </authorList>
    </citation>
    <scope>NUCLEOTIDE SEQUENCE</scope>
    <source>
        <strain evidence="1">KMU-158</strain>
    </source>
</reference>
<dbReference type="AlphaFoldDB" id="A0A927C480"/>
<proteinExistence type="predicted"/>
<dbReference type="RefSeq" id="WP_190765027.1">
    <property type="nucleotide sequence ID" value="NZ_JACXLD010000005.1"/>
</dbReference>
<protein>
    <submittedName>
        <fullName evidence="1">Uncharacterized protein</fullName>
    </submittedName>
</protein>
<keyword evidence="2" id="KW-1185">Reference proteome</keyword>
<comment type="caution">
    <text evidence="1">The sequence shown here is derived from an EMBL/GenBank/DDBJ whole genome shotgun (WGS) entry which is preliminary data.</text>
</comment>